<feature type="domain" description="Secretion system C-terminal sorting" evidence="1">
    <location>
        <begin position="72"/>
        <end position="131"/>
    </location>
</feature>
<evidence type="ECO:0000313" key="3">
    <source>
        <dbReference type="Proteomes" id="UP000384372"/>
    </source>
</evidence>
<dbReference type="Proteomes" id="UP000384372">
    <property type="component" value="Unassembled WGS sequence"/>
</dbReference>
<dbReference type="OrthoDB" id="1086507at2"/>
<evidence type="ECO:0000313" key="2">
    <source>
        <dbReference type="EMBL" id="MQP10588.1"/>
    </source>
</evidence>
<dbReference type="InterPro" id="IPR026444">
    <property type="entry name" value="Secre_tail"/>
</dbReference>
<accession>A0A6A7W8C1</accession>
<comment type="caution">
    <text evidence="2">The sequence shown here is derived from an EMBL/GenBank/DDBJ whole genome shotgun (WGS) entry which is preliminary data.</text>
</comment>
<dbReference type="Pfam" id="PF18962">
    <property type="entry name" value="Por_Secre_tail"/>
    <property type="match status" value="1"/>
</dbReference>
<dbReference type="EMBL" id="VZAD01000013">
    <property type="protein sequence ID" value="MQP10588.1"/>
    <property type="molecule type" value="Genomic_DNA"/>
</dbReference>
<dbReference type="AlphaFoldDB" id="A0A6A7W8C1"/>
<protein>
    <submittedName>
        <fullName evidence="2">T9SS type A sorting domain-containing protein</fullName>
    </submittedName>
</protein>
<gene>
    <name evidence="2" type="ORF">F7D20_01115</name>
</gene>
<proteinExistence type="predicted"/>
<sequence>MVLKMADSKTAEFKLSTRPVIAFSEDKLQITSDEISTDYPQSDVTEFYFTAISTGIEEKVNTSTMSFSYTDNATIRISGSAAGEAVLYDANGKLLQRQKVSGGNAAINVASYAPGVYILNLTNEHSFKIIKK</sequence>
<organism evidence="2 3">
    <name type="scientific">Segatella copri</name>
    <dbReference type="NCBI Taxonomy" id="165179"/>
    <lineage>
        <taxon>Bacteria</taxon>
        <taxon>Pseudomonadati</taxon>
        <taxon>Bacteroidota</taxon>
        <taxon>Bacteroidia</taxon>
        <taxon>Bacteroidales</taxon>
        <taxon>Prevotellaceae</taxon>
        <taxon>Segatella</taxon>
    </lineage>
</organism>
<reference evidence="2 3" key="1">
    <citation type="submission" date="2019-09" db="EMBL/GenBank/DDBJ databases">
        <title>Distinct polysaccharide growth profiles of human intestinal Prevotella copri isolates.</title>
        <authorList>
            <person name="Fehlner-Peach H."/>
            <person name="Magnabosco C."/>
            <person name="Raghavan V."/>
            <person name="Scher J.U."/>
            <person name="Tett A."/>
            <person name="Cox L.M."/>
            <person name="Gottsegen C."/>
            <person name="Watters A."/>
            <person name="Wiltshire- Gordon J.D."/>
            <person name="Segata N."/>
            <person name="Bonneau R."/>
            <person name="Littman D.R."/>
        </authorList>
    </citation>
    <scope>NUCLEOTIDE SEQUENCE [LARGE SCALE GENOMIC DNA]</scope>
    <source>
        <strain evidence="3">iAQ1173</strain>
    </source>
</reference>
<dbReference type="RefSeq" id="WP_158462420.1">
    <property type="nucleotide sequence ID" value="NZ_VZAD01000013.1"/>
</dbReference>
<keyword evidence="3" id="KW-1185">Reference proteome</keyword>
<name>A0A6A7W8C1_9BACT</name>
<evidence type="ECO:0000259" key="1">
    <source>
        <dbReference type="Pfam" id="PF18962"/>
    </source>
</evidence>
<dbReference type="NCBIfam" id="TIGR04183">
    <property type="entry name" value="Por_Secre_tail"/>
    <property type="match status" value="1"/>
</dbReference>